<dbReference type="PANTHER" id="PTHR45586:SF1">
    <property type="entry name" value="LIPOPOLYSACCHARIDE ASSEMBLY PROTEIN B"/>
    <property type="match status" value="1"/>
</dbReference>
<gene>
    <name evidence="5" type="ORF">SMD31_01780</name>
</gene>
<evidence type="ECO:0000256" key="1">
    <source>
        <dbReference type="ARBA" id="ARBA00022737"/>
    </source>
</evidence>
<dbReference type="Pfam" id="PF14559">
    <property type="entry name" value="TPR_19"/>
    <property type="match status" value="4"/>
</dbReference>
<dbReference type="InterPro" id="IPR051012">
    <property type="entry name" value="CellSynth/LPSAsmb/PSIAsmb"/>
</dbReference>
<feature type="signal peptide" evidence="4">
    <location>
        <begin position="1"/>
        <end position="26"/>
    </location>
</feature>
<feature type="chain" id="PRO_5046511755" evidence="4">
    <location>
        <begin position="27"/>
        <end position="795"/>
    </location>
</feature>
<dbReference type="Gene3D" id="1.25.40.10">
    <property type="entry name" value="Tetratricopeptide repeat domain"/>
    <property type="match status" value="4"/>
</dbReference>
<dbReference type="Proteomes" id="UP001271769">
    <property type="component" value="Unassembled WGS sequence"/>
</dbReference>
<dbReference type="RefSeq" id="WP_320498920.1">
    <property type="nucleotide sequence ID" value="NZ_JAXCLX010000001.1"/>
</dbReference>
<dbReference type="SMART" id="SM00028">
    <property type="entry name" value="TPR"/>
    <property type="match status" value="11"/>
</dbReference>
<keyword evidence="2 3" id="KW-0802">TPR repeat</keyword>
<feature type="repeat" description="TPR" evidence="3">
    <location>
        <begin position="714"/>
        <end position="747"/>
    </location>
</feature>
<dbReference type="SUPFAM" id="SSF48452">
    <property type="entry name" value="TPR-like"/>
    <property type="match status" value="4"/>
</dbReference>
<protein>
    <submittedName>
        <fullName evidence="5">Tetratricopeptide repeat protein</fullName>
    </submittedName>
</protein>
<dbReference type="EMBL" id="JAXCLX010000001">
    <property type="protein sequence ID" value="MDY0870627.1"/>
    <property type="molecule type" value="Genomic_DNA"/>
</dbReference>
<evidence type="ECO:0000313" key="5">
    <source>
        <dbReference type="EMBL" id="MDY0870627.1"/>
    </source>
</evidence>
<evidence type="ECO:0000256" key="2">
    <source>
        <dbReference type="ARBA" id="ARBA00022803"/>
    </source>
</evidence>
<keyword evidence="6" id="KW-1185">Reference proteome</keyword>
<sequence>MALGHKTLNALAACLFLLLAACDSPAEREAAHVARGKELLAAGDPVKAALEFRNALQINPVGAEATFMLAKIAEDAGDYLAALRGYRAVADQNAGNLDAQLKAGRLELYSGDPLSAIYRAEKVLSTAPTQLEARTLKAGALRLEGKLDQASKELDAVLAQDANHADALGLLAEIKLAQGKAAEAATLVDRGLQAVPGSIELTTLRLTIYRRQQDKDGIYAMLKKLVALQPDNPEYLANYAGERADEGDLLGAKALFEDAIAKNRGGEAIIARYAAFLEQRVGLDGAYQELMTPVAGASPGPAQKLLLAQLCLRSGALDKAEAAFEDVVSSAPKVSQRHEAQAGLAQLALLRHDNAAAEAIVAAILQEDAHQQGALLIRAGLRLAAQKFDAAIADLRMVLHGDPDQPTALSLLARGYMAQGDRELAGQTLRQLLEVDPRDVQAHLDMASLLAARAPAEALEHLDAAIALKPHASEILAQKALYLVTLGKPDMAELIGRDIIKADAKDPLGHQVLGEAAAARKDETIALGAFISALDNGGDFKVLGPKIVQAYVDGGKLADAIAFLSQRLTRDPDDATSLVLLATLRQGVGDGGDAIQLLDRAMAVAPGEPAAYLVKARLLGAAGRYSDSAQVMAIATAKMPGNVDVALAAAAALEASGDVDAARVGYERVLALAPNNLVAINNLATLIADSWAEDSVRLSQARNLAERFRASNNATQLDTLGWVLTRQGQFDDALPVLARAVALQPDNQGIQYHYAVALDGKGLGDKARAAITLAIQGEPRFRGVADARRLAERIR</sequence>
<dbReference type="InterPro" id="IPR011990">
    <property type="entry name" value="TPR-like_helical_dom_sf"/>
</dbReference>
<evidence type="ECO:0000313" key="6">
    <source>
        <dbReference type="Proteomes" id="UP001271769"/>
    </source>
</evidence>
<evidence type="ECO:0000256" key="3">
    <source>
        <dbReference type="PROSITE-ProRule" id="PRU00339"/>
    </source>
</evidence>
<dbReference type="Pfam" id="PF13432">
    <property type="entry name" value="TPR_16"/>
    <property type="match status" value="1"/>
</dbReference>
<keyword evidence="1" id="KW-0677">Repeat</keyword>
<dbReference type="PROSITE" id="PS51257">
    <property type="entry name" value="PROKAR_LIPOPROTEIN"/>
    <property type="match status" value="1"/>
</dbReference>
<accession>A0ABU5DTI6</accession>
<feature type="repeat" description="TPR" evidence="3">
    <location>
        <begin position="406"/>
        <end position="439"/>
    </location>
</feature>
<dbReference type="PROSITE" id="PS50005">
    <property type="entry name" value="TPR"/>
    <property type="match status" value="2"/>
</dbReference>
<comment type="caution">
    <text evidence="5">The sequence shown here is derived from an EMBL/GenBank/DDBJ whole genome shotgun (WGS) entry which is preliminary data.</text>
</comment>
<dbReference type="InterPro" id="IPR019734">
    <property type="entry name" value="TPR_rpt"/>
</dbReference>
<reference evidence="5 6" key="1">
    <citation type="journal article" date="2013" name="Antonie Van Leeuwenhoek">
        <title>Dongia rigui sp. nov., isolated from freshwater of a large wetland in Korea.</title>
        <authorList>
            <person name="Baik K.S."/>
            <person name="Hwang Y.M."/>
            <person name="Choi J.S."/>
            <person name="Kwon J."/>
            <person name="Seong C.N."/>
        </authorList>
    </citation>
    <scope>NUCLEOTIDE SEQUENCE [LARGE SCALE GENOMIC DNA]</scope>
    <source>
        <strain evidence="5 6">04SU4-P</strain>
    </source>
</reference>
<dbReference type="PANTHER" id="PTHR45586">
    <property type="entry name" value="TPR REPEAT-CONTAINING PROTEIN PA4667"/>
    <property type="match status" value="1"/>
</dbReference>
<keyword evidence="4" id="KW-0732">Signal</keyword>
<organism evidence="5 6">
    <name type="scientific">Dongia rigui</name>
    <dbReference type="NCBI Taxonomy" id="940149"/>
    <lineage>
        <taxon>Bacteria</taxon>
        <taxon>Pseudomonadati</taxon>
        <taxon>Pseudomonadota</taxon>
        <taxon>Alphaproteobacteria</taxon>
        <taxon>Rhodospirillales</taxon>
        <taxon>Dongiaceae</taxon>
        <taxon>Dongia</taxon>
    </lineage>
</organism>
<name>A0ABU5DTI6_9PROT</name>
<evidence type="ECO:0000256" key="4">
    <source>
        <dbReference type="SAM" id="SignalP"/>
    </source>
</evidence>
<proteinExistence type="predicted"/>